<evidence type="ECO:0000313" key="3">
    <source>
        <dbReference type="EMBL" id="PWJ11655.1"/>
    </source>
</evidence>
<dbReference type="OrthoDB" id="9813147at2"/>
<dbReference type="InterPro" id="IPR003593">
    <property type="entry name" value="AAA+_ATPase"/>
</dbReference>
<dbReference type="GO" id="GO:0005524">
    <property type="term" value="F:ATP binding"/>
    <property type="evidence" value="ECO:0007669"/>
    <property type="project" value="InterPro"/>
</dbReference>
<reference evidence="3 4" key="1">
    <citation type="submission" date="2018-05" db="EMBL/GenBank/DDBJ databases">
        <title>The Hungate 1000. A catalogue of reference genomes from the rumen microbiome.</title>
        <authorList>
            <person name="Kelly W."/>
        </authorList>
    </citation>
    <scope>NUCLEOTIDE SEQUENCE [LARGE SCALE GENOMIC DNA]</scope>
    <source>
        <strain evidence="3 4">SAb67</strain>
    </source>
</reference>
<dbReference type="Gene3D" id="3.40.50.300">
    <property type="entry name" value="P-loop containing nucleotide triphosphate hydrolases"/>
    <property type="match status" value="1"/>
</dbReference>
<dbReference type="EMBL" id="QGDI01000009">
    <property type="protein sequence ID" value="PWJ11655.1"/>
    <property type="molecule type" value="Genomic_DNA"/>
</dbReference>
<dbReference type="NCBIfam" id="TIGR00368">
    <property type="entry name" value="YifB family Mg chelatase-like AAA ATPase"/>
    <property type="match status" value="1"/>
</dbReference>
<dbReference type="Pfam" id="PF01078">
    <property type="entry name" value="Mg_chelatase"/>
    <property type="match status" value="1"/>
</dbReference>
<evidence type="ECO:0000259" key="2">
    <source>
        <dbReference type="SMART" id="SM00382"/>
    </source>
</evidence>
<proteinExistence type="inferred from homology"/>
<feature type="domain" description="AAA+ ATPase" evidence="2">
    <location>
        <begin position="210"/>
        <end position="393"/>
    </location>
</feature>
<dbReference type="SUPFAM" id="SSF54211">
    <property type="entry name" value="Ribosomal protein S5 domain 2-like"/>
    <property type="match status" value="1"/>
</dbReference>
<sequence>MFAKVSSLGLFGLNAFPVDVEIDISRGNPVFEIVGLPDTVVKESRERIRAALRSCSISFPVASVMINLAPADTKKSGSVHDMAIFMAILRAMRMISEEPDGCSFIGEISLNGDIRRINGVLPMVMLAREIGIKSVFVPAENAKEASVIDGVDIYAVHNAEELIRHFRGEEKLQPCPHYIPPEAAYNEPLDFSDVRGQQSAKKALEIAAAGGHNALLIGSPGSGKSMLAKRMPSILPPLTFEEALETTKIHSISGLLTPEMPIITKRPFRSPHHTISSAGLAGGGTVPHPGEVSLAHNGLLFLDELAEFDRKTLEILRQPLEDRKVTIARASGTVTYPCTIMLIGAMNPCPCGYYGHPKRKCICPKNKVTGYLSKISGPLLDRFDLHIEVAPVEFGDLSSKTKEESSAEIRKRVVAARAIQEERFKGTGITCNALITPDKLQEFCPMDDAAETLMKNVFDRLGLSARAYDRILKVARTIADIDGSEVIRKNHVAAAAQFRSLDRKYWTE</sequence>
<dbReference type="SMART" id="SM00382">
    <property type="entry name" value="AAA"/>
    <property type="match status" value="1"/>
</dbReference>
<dbReference type="Pfam" id="PF13541">
    <property type="entry name" value="ChlI"/>
    <property type="match status" value="1"/>
</dbReference>
<dbReference type="InterPro" id="IPR014721">
    <property type="entry name" value="Ribsml_uS5_D2-typ_fold_subgr"/>
</dbReference>
<dbReference type="Gene3D" id="3.30.230.10">
    <property type="match status" value="1"/>
</dbReference>
<protein>
    <submittedName>
        <fullName evidence="3">Magnesium chelatase family protein</fullName>
    </submittedName>
</protein>
<evidence type="ECO:0000313" key="4">
    <source>
        <dbReference type="Proteomes" id="UP000245720"/>
    </source>
</evidence>
<gene>
    <name evidence="3" type="ORF">IE37_02420</name>
</gene>
<dbReference type="PANTHER" id="PTHR32039">
    <property type="entry name" value="MAGNESIUM-CHELATASE SUBUNIT CHLI"/>
    <property type="match status" value="1"/>
</dbReference>
<dbReference type="RefSeq" id="WP_109727150.1">
    <property type="nucleotide sequence ID" value="NZ_CAMOTJ010000121.1"/>
</dbReference>
<dbReference type="PRINTS" id="PR00830">
    <property type="entry name" value="ENDOLAPTASE"/>
</dbReference>
<dbReference type="PANTHER" id="PTHR32039:SF7">
    <property type="entry name" value="COMPETENCE PROTEIN COMM"/>
    <property type="match status" value="1"/>
</dbReference>
<comment type="similarity">
    <text evidence="1">Belongs to the Mg-chelatase subunits D/I family. ComM subfamily.</text>
</comment>
<dbReference type="SUPFAM" id="SSF52540">
    <property type="entry name" value="P-loop containing nucleoside triphosphate hydrolases"/>
    <property type="match status" value="1"/>
</dbReference>
<dbReference type="InterPro" id="IPR045006">
    <property type="entry name" value="CHLI-like"/>
</dbReference>
<dbReference type="Pfam" id="PF13335">
    <property type="entry name" value="Mg_chelatase_C"/>
    <property type="match status" value="1"/>
</dbReference>
<comment type="caution">
    <text evidence="3">The sequence shown here is derived from an EMBL/GenBank/DDBJ whole genome shotgun (WGS) entry which is preliminary data.</text>
</comment>
<evidence type="ECO:0000256" key="1">
    <source>
        <dbReference type="ARBA" id="ARBA00006354"/>
    </source>
</evidence>
<organism evidence="3 4">
    <name type="scientific">Ruminococcus flavefaciens</name>
    <dbReference type="NCBI Taxonomy" id="1265"/>
    <lineage>
        <taxon>Bacteria</taxon>
        <taxon>Bacillati</taxon>
        <taxon>Bacillota</taxon>
        <taxon>Clostridia</taxon>
        <taxon>Eubacteriales</taxon>
        <taxon>Oscillospiraceae</taxon>
        <taxon>Ruminococcus</taxon>
    </lineage>
</organism>
<dbReference type="Proteomes" id="UP000245720">
    <property type="component" value="Unassembled WGS sequence"/>
</dbReference>
<dbReference type="InterPro" id="IPR020568">
    <property type="entry name" value="Ribosomal_Su5_D2-typ_SF"/>
</dbReference>
<dbReference type="InterPro" id="IPR000523">
    <property type="entry name" value="Mg_chelatse_chII-like_cat_dom"/>
</dbReference>
<accession>A0A315YK26</accession>
<dbReference type="AlphaFoldDB" id="A0A315YK26"/>
<dbReference type="InterPro" id="IPR004482">
    <property type="entry name" value="Mg_chelat-rel"/>
</dbReference>
<name>A0A315YK26_RUMFL</name>
<dbReference type="STRING" id="1265.SAMN02910280_2842"/>
<dbReference type="InterPro" id="IPR027417">
    <property type="entry name" value="P-loop_NTPase"/>
</dbReference>
<dbReference type="InterPro" id="IPR025158">
    <property type="entry name" value="Mg_chelat-rel_C"/>
</dbReference>